<comment type="caution">
    <text evidence="2">The sequence shown here is derived from an EMBL/GenBank/DDBJ whole genome shotgun (WGS) entry which is preliminary data.</text>
</comment>
<proteinExistence type="predicted"/>
<feature type="compositionally biased region" description="Basic and acidic residues" evidence="1">
    <location>
        <begin position="94"/>
        <end position="103"/>
    </location>
</feature>
<dbReference type="Proteomes" id="UP001281761">
    <property type="component" value="Unassembled WGS sequence"/>
</dbReference>
<feature type="region of interest" description="Disordered" evidence="1">
    <location>
        <begin position="88"/>
        <end position="128"/>
    </location>
</feature>
<sequence length="149" mass="16777">MDRWLLRRRVGAVPSSACSSSQKRDVSLITPRHIFGQASITLSTHNRAHLLLESEVRTAQQIHRRTIWTDDSGIFERVWFSSRRPFDADPSLESVDRSSEQSHRITKGTRKGGYVSGNEECPISSEAPSSALARLRSFKPDVRQVQSDG</sequence>
<keyword evidence="3" id="KW-1185">Reference proteome</keyword>
<evidence type="ECO:0000313" key="3">
    <source>
        <dbReference type="Proteomes" id="UP001281761"/>
    </source>
</evidence>
<reference evidence="2 3" key="1">
    <citation type="journal article" date="2022" name="bioRxiv">
        <title>Genomics of Preaxostyla Flagellates Illuminates Evolutionary Transitions and the Path Towards Mitochondrial Loss.</title>
        <authorList>
            <person name="Novak L.V.F."/>
            <person name="Treitli S.C."/>
            <person name="Pyrih J."/>
            <person name="Halakuc P."/>
            <person name="Pipaliya S.V."/>
            <person name="Vacek V."/>
            <person name="Brzon O."/>
            <person name="Soukal P."/>
            <person name="Eme L."/>
            <person name="Dacks J.B."/>
            <person name="Karnkowska A."/>
            <person name="Elias M."/>
            <person name="Hampl V."/>
        </authorList>
    </citation>
    <scope>NUCLEOTIDE SEQUENCE [LARGE SCALE GENOMIC DNA]</scope>
    <source>
        <strain evidence="2">NAU3</strain>
        <tissue evidence="2">Gut</tissue>
    </source>
</reference>
<evidence type="ECO:0000256" key="1">
    <source>
        <dbReference type="SAM" id="MobiDB-lite"/>
    </source>
</evidence>
<dbReference type="EMBL" id="JARBJD010000007">
    <property type="protein sequence ID" value="KAK2963222.1"/>
    <property type="molecule type" value="Genomic_DNA"/>
</dbReference>
<gene>
    <name evidence="2" type="ORF">BLNAU_1755</name>
</gene>
<name>A0ABQ9YHK2_9EUKA</name>
<protein>
    <submittedName>
        <fullName evidence="2">Uncharacterized protein</fullName>
    </submittedName>
</protein>
<accession>A0ABQ9YHK2</accession>
<organism evidence="2 3">
    <name type="scientific">Blattamonas nauphoetae</name>
    <dbReference type="NCBI Taxonomy" id="2049346"/>
    <lineage>
        <taxon>Eukaryota</taxon>
        <taxon>Metamonada</taxon>
        <taxon>Preaxostyla</taxon>
        <taxon>Oxymonadida</taxon>
        <taxon>Blattamonas</taxon>
    </lineage>
</organism>
<evidence type="ECO:0000313" key="2">
    <source>
        <dbReference type="EMBL" id="KAK2963222.1"/>
    </source>
</evidence>